<proteinExistence type="predicted"/>
<reference evidence="1" key="1">
    <citation type="submission" date="2021-02" db="EMBL/GenBank/DDBJ databases">
        <title>Draft genome sequence of Microbispora sp. RL4-1S isolated from rice leaves in Thailand.</title>
        <authorList>
            <person name="Muangham S."/>
            <person name="Duangmal K."/>
        </authorList>
    </citation>
    <scope>NUCLEOTIDE SEQUENCE</scope>
    <source>
        <strain evidence="1">RL4-1S</strain>
    </source>
</reference>
<keyword evidence="2" id="KW-1185">Reference proteome</keyword>
<dbReference type="Proteomes" id="UP000674234">
    <property type="component" value="Unassembled WGS sequence"/>
</dbReference>
<accession>A0A941AR12</accession>
<sequence>MPRSSVRDADMRRSRPLVISADEIRARIQADFQRGGKAALVDEDCPGISVHPAAPLPKHEELTWCTRPRGPYRVREHTCLCQPVHYELISCGGIYMFHRVIGVDRPKHSYAGGWRVAEARLWWRRLLAGQVC</sequence>
<dbReference type="EMBL" id="JAFCNB010000008">
    <property type="protein sequence ID" value="MBP2705404.1"/>
    <property type="molecule type" value="Genomic_DNA"/>
</dbReference>
<evidence type="ECO:0000313" key="1">
    <source>
        <dbReference type="EMBL" id="MBP2705404.1"/>
    </source>
</evidence>
<protein>
    <submittedName>
        <fullName evidence="1">Uncharacterized protein</fullName>
    </submittedName>
</protein>
<dbReference type="RefSeq" id="WP_210156695.1">
    <property type="nucleotide sequence ID" value="NZ_JAFCNB010000008.1"/>
</dbReference>
<comment type="caution">
    <text evidence="1">The sequence shown here is derived from an EMBL/GenBank/DDBJ whole genome shotgun (WGS) entry which is preliminary data.</text>
</comment>
<gene>
    <name evidence="1" type="ORF">JOL79_16435</name>
</gene>
<organism evidence="1 2">
    <name type="scientific">Microbispora oryzae</name>
    <dbReference type="NCBI Taxonomy" id="2806554"/>
    <lineage>
        <taxon>Bacteria</taxon>
        <taxon>Bacillati</taxon>
        <taxon>Actinomycetota</taxon>
        <taxon>Actinomycetes</taxon>
        <taxon>Streptosporangiales</taxon>
        <taxon>Streptosporangiaceae</taxon>
        <taxon>Microbispora</taxon>
    </lineage>
</organism>
<dbReference type="AlphaFoldDB" id="A0A941AR12"/>
<name>A0A941AR12_9ACTN</name>
<evidence type="ECO:0000313" key="2">
    <source>
        <dbReference type="Proteomes" id="UP000674234"/>
    </source>
</evidence>